<comment type="caution">
    <text evidence="1">The sequence shown here is derived from an EMBL/GenBank/DDBJ whole genome shotgun (WGS) entry which is preliminary data.</text>
</comment>
<evidence type="ECO:0000313" key="1">
    <source>
        <dbReference type="EMBL" id="OFC58164.1"/>
    </source>
</evidence>
<dbReference type="Proteomes" id="UP000244334">
    <property type="component" value="Unassembled WGS sequence"/>
</dbReference>
<dbReference type="RefSeq" id="WP_070135949.1">
    <property type="nucleotide sequence ID" value="NZ_LJAM02000435.1"/>
</dbReference>
<dbReference type="EMBL" id="LJAM02000435">
    <property type="protein sequence ID" value="RAP70177.1"/>
    <property type="molecule type" value="Genomic_DNA"/>
</dbReference>
<reference evidence="1 3" key="1">
    <citation type="submission" date="2016-07" db="EMBL/GenBank/DDBJ databases">
        <authorList>
            <person name="Yuval B."/>
        </authorList>
    </citation>
    <scope>NUCLEOTIDE SEQUENCE [LARGE SCALE GENOMIC DNA]</scope>
    <source>
        <strain evidence="1 3">IL</strain>
    </source>
</reference>
<sequence length="92" mass="10229">MTNYAKLGEYTAYKKQAQDAADRRRLSLAMLERKAGDLKNLCAVSIDVQELTTLQQDAVRAEEEMRAAVEAANQAAPLCGEQKIDLKLLMDI</sequence>
<proteinExistence type="predicted"/>
<reference evidence="2 4" key="2">
    <citation type="submission" date="2018-04" db="EMBL/GenBank/DDBJ databases">
        <title>Genomes of the Obligate Erwinia dacicola and Facultative Enterobacter sp. OLF Endosymbionts of the Olive Fruit fly, Bactrocera oleae.</title>
        <authorList>
            <person name="Estes A.M."/>
            <person name="Hearn D.J."/>
            <person name="Agarwal S."/>
            <person name="Pierson E.A."/>
            <person name="Dunning-Hotopp J.C."/>
        </authorList>
    </citation>
    <scope>NUCLEOTIDE SEQUENCE [LARGE SCALE GENOMIC DNA]</scope>
    <source>
        <strain evidence="2 4">Oroville</strain>
    </source>
</reference>
<dbReference type="OrthoDB" id="6637078at2"/>
<dbReference type="AlphaFoldDB" id="A0A1E7YUI7"/>
<evidence type="ECO:0000313" key="2">
    <source>
        <dbReference type="EMBL" id="RAP70177.1"/>
    </source>
</evidence>
<dbReference type="Proteomes" id="UP000243534">
    <property type="component" value="Unassembled WGS sequence"/>
</dbReference>
<dbReference type="EMBL" id="MAYS01000601">
    <property type="protein sequence ID" value="OFC58164.1"/>
    <property type="molecule type" value="Genomic_DNA"/>
</dbReference>
<organism evidence="1 3">
    <name type="scientific">Candidatus Erwinia dacicola</name>
    <dbReference type="NCBI Taxonomy" id="252393"/>
    <lineage>
        <taxon>Bacteria</taxon>
        <taxon>Pseudomonadati</taxon>
        <taxon>Pseudomonadota</taxon>
        <taxon>Gammaproteobacteria</taxon>
        <taxon>Enterobacterales</taxon>
        <taxon>Erwiniaceae</taxon>
        <taxon>Erwinia</taxon>
    </lineage>
</organism>
<evidence type="ECO:0000313" key="4">
    <source>
        <dbReference type="Proteomes" id="UP000244334"/>
    </source>
</evidence>
<evidence type="ECO:0000313" key="3">
    <source>
        <dbReference type="Proteomes" id="UP000243534"/>
    </source>
</evidence>
<accession>A0A1E7YUI7</accession>
<gene>
    <name evidence="2" type="ORF">ACZ87_03021</name>
    <name evidence="1" type="ORF">BBW68_03305</name>
</gene>
<name>A0A1E7YUI7_9GAMM</name>
<protein>
    <submittedName>
        <fullName evidence="1">Uncharacterized protein</fullName>
    </submittedName>
</protein>
<keyword evidence="4" id="KW-1185">Reference proteome</keyword>